<evidence type="ECO:0000256" key="1">
    <source>
        <dbReference type="ARBA" id="ARBA00022574"/>
    </source>
</evidence>
<dbReference type="CDD" id="cd06093">
    <property type="entry name" value="PX_domain"/>
    <property type="match status" value="1"/>
</dbReference>
<sequence length="868" mass="100778">MELEHFDIGIHRVEEKDEKVYYVVLVQYKDLKYEINRRYSEFEELHCELLHFGFSALPNLPKKKLMSYKNYEYINYRKKILNIYIQNLFMRPDIRCCALFLNFLLFYDKINISIDIVRTKLLNSIGSQKFSVSDLYINEKESYLICVYEDKSNLSKLGKLWSIIEPDLVGEIKIFSYNNDLTSTFIETYREQTIYKARNIICSEKKNEVIISGDDGKIHIYKIDLELLTLIYKQNIPCHNDTILKMMLINDKIFCTCGYDNAFRLINLYDYKIISGGRCNKRLDKDKITTCHLLEFNNIIIGTTSSLFFVYNMTSNPPIYLDTKKLKNGENITCFTNTEKYLFVGYDNIIACYNYHYSNDNKVTKSINAKKDVYTNANVAHAEGSYNNTSTSENNTYAQCDHANGNSLNHRNVHNSNSYGQNISQMSMMAHQNPVHSHRSTSIGETTNEVNTPNTEKEQHITKLFVDNNISAQYVPPLLYDSTVLSLSVNKEKKILYAGYEDAIVVWSIVSGLIISSFHGHTNGVHFLKYLNSSEFLLSGGNAGNLKIWKSDIDNFKIWKPKKNYKMDSVQRKGFQMDGTHQSHSPRVSSQMRDGSYAYTMTKQNNTNFNCNFNFNESDHSDRECRSSQQSESMSIDNLLEETNKKHVYEICDTSNYKKNFANYNESTNVNSMNSSRSNLFYEKKYNEPNEFTSDVSNLDVCIITNKNSKTKKDSYEYNVDNNFNSTCNSLKTASYDYNLKRNPSHSYPSNDNIKYDSTSAENVKNSFEEDYNKIDLNSKLQYDNNLGSYKQNCANKMDVDENIPYITDMQEMNYHYADPQQMYNDPIMDKDNSIIIEGINEKESANDFKKNIVYVSDEDDDLISAFR</sequence>
<dbReference type="SMART" id="SM00320">
    <property type="entry name" value="WD40"/>
    <property type="match status" value="5"/>
</dbReference>
<evidence type="ECO:0000259" key="4">
    <source>
        <dbReference type="PROSITE" id="PS50195"/>
    </source>
</evidence>
<dbReference type="PROSITE" id="PS50195">
    <property type="entry name" value="PX"/>
    <property type="match status" value="1"/>
</dbReference>
<dbReference type="InterPro" id="IPR001680">
    <property type="entry name" value="WD40_rpt"/>
</dbReference>
<evidence type="ECO:0000313" key="6">
    <source>
        <dbReference type="Proteomes" id="UP000078560"/>
    </source>
</evidence>
<feature type="repeat" description="WD" evidence="3">
    <location>
        <begin position="518"/>
        <end position="550"/>
    </location>
</feature>
<dbReference type="InterPro" id="IPR036871">
    <property type="entry name" value="PX_dom_sf"/>
</dbReference>
<protein>
    <submittedName>
        <fullName evidence="5">WD domain G-beta repeat domain containing protein</fullName>
    </submittedName>
</protein>
<reference evidence="6" key="1">
    <citation type="submission" date="2016-05" db="EMBL/GenBank/DDBJ databases">
        <authorList>
            <person name="Naeem Raeece"/>
        </authorList>
    </citation>
    <scope>NUCLEOTIDE SEQUENCE [LARGE SCALE GENOMIC DNA]</scope>
</reference>
<evidence type="ECO:0000256" key="2">
    <source>
        <dbReference type="ARBA" id="ARBA00022737"/>
    </source>
</evidence>
<dbReference type="SUPFAM" id="SSF64268">
    <property type="entry name" value="PX domain"/>
    <property type="match status" value="1"/>
</dbReference>
<dbReference type="SUPFAM" id="SSF50978">
    <property type="entry name" value="WD40 repeat-like"/>
    <property type="match status" value="1"/>
</dbReference>
<evidence type="ECO:0000256" key="3">
    <source>
        <dbReference type="PROSITE-ProRule" id="PRU00221"/>
    </source>
</evidence>
<dbReference type="Pfam" id="PF00787">
    <property type="entry name" value="PX"/>
    <property type="match status" value="1"/>
</dbReference>
<dbReference type="InterPro" id="IPR036322">
    <property type="entry name" value="WD40_repeat_dom_sf"/>
</dbReference>
<dbReference type="GO" id="GO:0035091">
    <property type="term" value="F:phosphatidylinositol binding"/>
    <property type="evidence" value="ECO:0007669"/>
    <property type="project" value="InterPro"/>
</dbReference>
<proteinExistence type="predicted"/>
<gene>
    <name evidence="5" type="ORF">POVCU2_0000180</name>
</gene>
<dbReference type="PANTHER" id="PTHR19857">
    <property type="entry name" value="MITOCHONDRIAL DIVISION PROTEIN 1-RELATED"/>
    <property type="match status" value="1"/>
</dbReference>
<dbReference type="Gene3D" id="3.30.1520.10">
    <property type="entry name" value="Phox-like domain"/>
    <property type="match status" value="1"/>
</dbReference>
<dbReference type="Proteomes" id="UP000078560">
    <property type="component" value="Unassembled WGS sequence"/>
</dbReference>
<dbReference type="InterPro" id="IPR001683">
    <property type="entry name" value="PX_dom"/>
</dbReference>
<dbReference type="PROSITE" id="PS50294">
    <property type="entry name" value="WD_REPEATS_REGION"/>
    <property type="match status" value="1"/>
</dbReference>
<dbReference type="Pfam" id="PF00400">
    <property type="entry name" value="WD40"/>
    <property type="match status" value="1"/>
</dbReference>
<keyword evidence="1 3" id="KW-0853">WD repeat</keyword>
<keyword evidence="2" id="KW-0677">Repeat</keyword>
<dbReference type="EMBL" id="FLQU01000003">
    <property type="protein sequence ID" value="SBS79832.1"/>
    <property type="molecule type" value="Genomic_DNA"/>
</dbReference>
<dbReference type="SMART" id="SM00312">
    <property type="entry name" value="PX"/>
    <property type="match status" value="1"/>
</dbReference>
<dbReference type="PROSITE" id="PS50082">
    <property type="entry name" value="WD_REPEATS_2"/>
    <property type="match status" value="1"/>
</dbReference>
<dbReference type="AlphaFoldDB" id="A0A1A8VI51"/>
<dbReference type="InterPro" id="IPR051179">
    <property type="entry name" value="WD_repeat_multifunction"/>
</dbReference>
<organism evidence="5 6">
    <name type="scientific">Plasmodium ovale curtisi</name>
    <dbReference type="NCBI Taxonomy" id="864141"/>
    <lineage>
        <taxon>Eukaryota</taxon>
        <taxon>Sar</taxon>
        <taxon>Alveolata</taxon>
        <taxon>Apicomplexa</taxon>
        <taxon>Aconoidasida</taxon>
        <taxon>Haemosporida</taxon>
        <taxon>Plasmodiidae</taxon>
        <taxon>Plasmodium</taxon>
        <taxon>Plasmodium (Plasmodium)</taxon>
    </lineage>
</organism>
<dbReference type="Gene3D" id="2.130.10.10">
    <property type="entry name" value="YVTN repeat-like/Quinoprotein amine dehydrogenase"/>
    <property type="match status" value="2"/>
</dbReference>
<accession>A0A1A8VI51</accession>
<feature type="domain" description="PX" evidence="4">
    <location>
        <begin position="1"/>
        <end position="111"/>
    </location>
</feature>
<name>A0A1A8VI51_PLAOA</name>
<dbReference type="InterPro" id="IPR015943">
    <property type="entry name" value="WD40/YVTN_repeat-like_dom_sf"/>
</dbReference>
<evidence type="ECO:0000313" key="5">
    <source>
        <dbReference type="EMBL" id="SBS79832.1"/>
    </source>
</evidence>